<evidence type="ECO:0000256" key="2">
    <source>
        <dbReference type="SAM" id="Coils"/>
    </source>
</evidence>
<dbReference type="InterPro" id="IPR001387">
    <property type="entry name" value="Cro/C1-type_HTH"/>
</dbReference>
<name>A0ABY6J350_9BACT</name>
<feature type="coiled-coil region" evidence="2">
    <location>
        <begin position="116"/>
        <end position="143"/>
    </location>
</feature>
<evidence type="ECO:0000256" key="1">
    <source>
        <dbReference type="ARBA" id="ARBA00023125"/>
    </source>
</evidence>
<evidence type="ECO:0000313" key="4">
    <source>
        <dbReference type="EMBL" id="UYQ93067.1"/>
    </source>
</evidence>
<dbReference type="PANTHER" id="PTHR46797">
    <property type="entry name" value="HTH-TYPE TRANSCRIPTIONAL REGULATOR"/>
    <property type="match status" value="1"/>
</dbReference>
<dbReference type="InterPro" id="IPR050807">
    <property type="entry name" value="TransReg_Diox_bact_type"/>
</dbReference>
<dbReference type="CDD" id="cd00093">
    <property type="entry name" value="HTH_XRE"/>
    <property type="match status" value="1"/>
</dbReference>
<dbReference type="PANTHER" id="PTHR46797:SF1">
    <property type="entry name" value="METHYLPHOSPHONATE SYNTHASE"/>
    <property type="match status" value="1"/>
</dbReference>
<dbReference type="EMBL" id="CP107006">
    <property type="protein sequence ID" value="UYQ93067.1"/>
    <property type="molecule type" value="Genomic_DNA"/>
</dbReference>
<reference evidence="4" key="1">
    <citation type="submission" date="2022-10" db="EMBL/GenBank/DDBJ databases">
        <title>Chitinophaga sp. nov., isolated from soil.</title>
        <authorList>
            <person name="Jeon C.O."/>
        </authorList>
    </citation>
    <scope>NUCLEOTIDE SEQUENCE</scope>
    <source>
        <strain evidence="4">R8</strain>
    </source>
</reference>
<keyword evidence="5" id="KW-1185">Reference proteome</keyword>
<dbReference type="SMART" id="SM00530">
    <property type="entry name" value="HTH_XRE"/>
    <property type="match status" value="1"/>
</dbReference>
<dbReference type="Gene3D" id="1.10.260.40">
    <property type="entry name" value="lambda repressor-like DNA-binding domains"/>
    <property type="match status" value="1"/>
</dbReference>
<evidence type="ECO:0000313" key="5">
    <source>
        <dbReference type="Proteomes" id="UP001162741"/>
    </source>
</evidence>
<dbReference type="RefSeq" id="WP_264281206.1">
    <property type="nucleotide sequence ID" value="NZ_CP107006.1"/>
</dbReference>
<dbReference type="SUPFAM" id="SSF47413">
    <property type="entry name" value="lambda repressor-like DNA-binding domains"/>
    <property type="match status" value="1"/>
</dbReference>
<protein>
    <submittedName>
        <fullName evidence="4">Helix-turn-helix domain-containing protein</fullName>
    </submittedName>
</protein>
<proteinExistence type="predicted"/>
<dbReference type="Proteomes" id="UP001162741">
    <property type="component" value="Chromosome"/>
</dbReference>
<dbReference type="InterPro" id="IPR010982">
    <property type="entry name" value="Lambda_DNA-bd_dom_sf"/>
</dbReference>
<dbReference type="Pfam" id="PF01381">
    <property type="entry name" value="HTH_3"/>
    <property type="match status" value="1"/>
</dbReference>
<keyword evidence="2" id="KW-0175">Coiled coil</keyword>
<evidence type="ECO:0000259" key="3">
    <source>
        <dbReference type="PROSITE" id="PS50943"/>
    </source>
</evidence>
<keyword evidence="1" id="KW-0238">DNA-binding</keyword>
<accession>A0ABY6J350</accession>
<sequence>MENKVLKQMRLGAKIKKLRELKNITQDYMASRLNLGTTAYGNIERGTVKGLSVERLMSIAEVLGIDFAEIINYDLNKPYHINPGQQREEVPGQVDEFYTSCIIAIIEQGTQDKKMLIALLSNMREANSRLAEAMAEHNKLLHKIYAKQQELVTILQGRK</sequence>
<dbReference type="PROSITE" id="PS50943">
    <property type="entry name" value="HTH_CROC1"/>
    <property type="match status" value="1"/>
</dbReference>
<organism evidence="4 5">
    <name type="scientific">Chitinophaga horti</name>
    <dbReference type="NCBI Taxonomy" id="2920382"/>
    <lineage>
        <taxon>Bacteria</taxon>
        <taxon>Pseudomonadati</taxon>
        <taxon>Bacteroidota</taxon>
        <taxon>Chitinophagia</taxon>
        <taxon>Chitinophagales</taxon>
        <taxon>Chitinophagaceae</taxon>
        <taxon>Chitinophaga</taxon>
    </lineage>
</organism>
<feature type="domain" description="HTH cro/C1-type" evidence="3">
    <location>
        <begin position="15"/>
        <end position="70"/>
    </location>
</feature>
<gene>
    <name evidence="4" type="ORF">MKQ68_23585</name>
</gene>